<dbReference type="Proteomes" id="UP000662931">
    <property type="component" value="Chromosome 4"/>
</dbReference>
<dbReference type="SMART" id="SM00367">
    <property type="entry name" value="LRR_CC"/>
    <property type="match status" value="1"/>
</dbReference>
<dbReference type="GO" id="GO:0019005">
    <property type="term" value="C:SCF ubiquitin ligase complex"/>
    <property type="evidence" value="ECO:0007669"/>
    <property type="project" value="TreeGrafter"/>
</dbReference>
<evidence type="ECO:0000313" key="3">
    <source>
        <dbReference type="Proteomes" id="UP000662931"/>
    </source>
</evidence>
<gene>
    <name evidence="2" type="ORF">FOA43_003480</name>
</gene>
<dbReference type="GO" id="GO:0031146">
    <property type="term" value="P:SCF-dependent proteasomal ubiquitin-dependent protein catabolic process"/>
    <property type="evidence" value="ECO:0007669"/>
    <property type="project" value="TreeGrafter"/>
</dbReference>
<dbReference type="AlphaFoldDB" id="A0A875SAW9"/>
<feature type="domain" description="F-box" evidence="1">
    <location>
        <begin position="177"/>
        <end position="230"/>
    </location>
</feature>
<accession>A0A875SAW9</accession>
<evidence type="ECO:0000313" key="2">
    <source>
        <dbReference type="EMBL" id="QPG76094.1"/>
    </source>
</evidence>
<dbReference type="Gene3D" id="1.25.40.10">
    <property type="entry name" value="Tetratricopeptide repeat domain"/>
    <property type="match status" value="1"/>
</dbReference>
<dbReference type="KEGG" id="bnn:FOA43_003480"/>
<name>A0A875SAW9_EENNA</name>
<dbReference type="Pfam" id="PF12937">
    <property type="entry name" value="F-box-like"/>
    <property type="match status" value="1"/>
</dbReference>
<dbReference type="InterPro" id="IPR006553">
    <property type="entry name" value="Leu-rich_rpt_Cys-con_subtyp"/>
</dbReference>
<dbReference type="Gene3D" id="1.20.1280.50">
    <property type="match status" value="1"/>
</dbReference>
<dbReference type="PROSITE" id="PS50181">
    <property type="entry name" value="FBOX"/>
    <property type="match status" value="1"/>
</dbReference>
<dbReference type="Gene3D" id="3.80.10.10">
    <property type="entry name" value="Ribonuclease Inhibitor"/>
    <property type="match status" value="1"/>
</dbReference>
<dbReference type="InterPro" id="IPR001810">
    <property type="entry name" value="F-box_dom"/>
</dbReference>
<dbReference type="OrthoDB" id="629492at2759"/>
<sequence length="639" mass="74042">MANENLINKAVEIGTREFQVQNYSRALKIYTRGIEECKIYYTESEEHGRRRTNRYHSKYKALLDCRAACFGKLDRLDKSLEDSETLISLDHYSIKGYLRKGKILCKTNREREAFESINDGINVLRHGIFKYKSKLKINKRLYTKMRNERARLAEHLGYEIVRDADGKETKKRKQSSSDPVVKLPVEIIMEVMSLLDQSDVLSAMAVSRQWHLLLTSITEIVECPTLKKRLTREQFEKFLDFCHDRIHIKKLCLDCKPVDEIYILTRLANSGIVTENLEITLRNVTDENLAKLLGQNVHARELFQSLRQLKLALEVYDVENGINNIMAYLTRLETLSITVLNVRKSLTIRQGASINAVARNYANKFHKLSELQLHFHLGDPKGQTNTSLYNNFFRMNHFSRLTDLELNCSSYDRASIKELLERNYSLKRLALYSISPNEISWIFRAISEARIRLETFEIQEVCTKRRQQEEPIEGQDEMDLSFLSELKNLTLIKTSITVRSLVQILEATNMQLQVLKLVENDFIAFGPGPIHQFAPYVIFPLEQLVRNCPNLKSLSLMRCSNLDNASIRMLSKLIEKYSQPRKLERLDLSYNNIDGLALVALFGPNSLLRLRTLLVTGCDISLETLTYVKRKGFVEHIVM</sequence>
<dbReference type="GeneID" id="62196880"/>
<dbReference type="InterPro" id="IPR011990">
    <property type="entry name" value="TPR-like_helical_dom_sf"/>
</dbReference>
<dbReference type="RefSeq" id="XP_038779659.1">
    <property type="nucleotide sequence ID" value="XM_038923731.1"/>
</dbReference>
<dbReference type="SMART" id="SM00256">
    <property type="entry name" value="FBOX"/>
    <property type="match status" value="1"/>
</dbReference>
<keyword evidence="3" id="KW-1185">Reference proteome</keyword>
<proteinExistence type="predicted"/>
<organism evidence="2 3">
    <name type="scientific">Eeniella nana</name>
    <name type="common">Yeast</name>
    <name type="synonym">Brettanomyces nanus</name>
    <dbReference type="NCBI Taxonomy" id="13502"/>
    <lineage>
        <taxon>Eukaryota</taxon>
        <taxon>Fungi</taxon>
        <taxon>Dikarya</taxon>
        <taxon>Ascomycota</taxon>
        <taxon>Saccharomycotina</taxon>
        <taxon>Pichiomycetes</taxon>
        <taxon>Pichiales</taxon>
        <taxon>Pichiaceae</taxon>
        <taxon>Brettanomyces</taxon>
    </lineage>
</organism>
<dbReference type="InterPro" id="IPR036047">
    <property type="entry name" value="F-box-like_dom_sf"/>
</dbReference>
<dbReference type="PANTHER" id="PTHR13318:SF95">
    <property type="entry name" value="F-BOX PROTEIN YLR352W"/>
    <property type="match status" value="1"/>
</dbReference>
<dbReference type="SUPFAM" id="SSF81383">
    <property type="entry name" value="F-box domain"/>
    <property type="match status" value="1"/>
</dbReference>
<dbReference type="SUPFAM" id="SSF48452">
    <property type="entry name" value="TPR-like"/>
    <property type="match status" value="1"/>
</dbReference>
<dbReference type="CDD" id="cd09917">
    <property type="entry name" value="F-box_SF"/>
    <property type="match status" value="1"/>
</dbReference>
<dbReference type="EMBL" id="CP064815">
    <property type="protein sequence ID" value="QPG76094.1"/>
    <property type="molecule type" value="Genomic_DNA"/>
</dbReference>
<evidence type="ECO:0000259" key="1">
    <source>
        <dbReference type="PROSITE" id="PS50181"/>
    </source>
</evidence>
<dbReference type="PANTHER" id="PTHR13318">
    <property type="entry name" value="PARTNER OF PAIRED, ISOFORM B-RELATED"/>
    <property type="match status" value="1"/>
</dbReference>
<reference evidence="2" key="1">
    <citation type="submission" date="2020-10" db="EMBL/GenBank/DDBJ databases">
        <authorList>
            <person name="Roach M.J.R."/>
        </authorList>
    </citation>
    <scope>NUCLEOTIDE SEQUENCE</scope>
    <source>
        <strain evidence="2">CBS 1945</strain>
    </source>
</reference>
<protein>
    <recommendedName>
        <fullName evidence="1">F-box domain-containing protein</fullName>
    </recommendedName>
</protein>
<dbReference type="SUPFAM" id="SSF52047">
    <property type="entry name" value="RNI-like"/>
    <property type="match status" value="1"/>
</dbReference>
<dbReference type="InterPro" id="IPR032675">
    <property type="entry name" value="LRR_dom_sf"/>
</dbReference>